<dbReference type="Proteomes" id="UP000678228">
    <property type="component" value="Unassembled WGS sequence"/>
</dbReference>
<gene>
    <name evidence="2" type="ORF">J7W16_01925</name>
</gene>
<keyword evidence="3" id="KW-1185">Reference proteome</keyword>
<keyword evidence="1" id="KW-1133">Transmembrane helix</keyword>
<evidence type="ECO:0000313" key="3">
    <source>
        <dbReference type="Proteomes" id="UP000678228"/>
    </source>
</evidence>
<protein>
    <submittedName>
        <fullName evidence="2">Uncharacterized protein</fullName>
    </submittedName>
</protein>
<keyword evidence="1" id="KW-0812">Transmembrane</keyword>
<dbReference type="RefSeq" id="WP_210595237.1">
    <property type="nucleotide sequence ID" value="NZ_JAGKSQ010000001.1"/>
</dbReference>
<reference evidence="2" key="1">
    <citation type="submission" date="2021-03" db="EMBL/GenBank/DDBJ databases">
        <title>Bacillus suaedae sp. nov., isolated from Suaeda aralocaspica.</title>
        <authorList>
            <person name="Lei R.F.R."/>
        </authorList>
    </citation>
    <scope>NUCLEOTIDE SEQUENCE</scope>
    <source>
        <strain evidence="2">YZJH907-2</strain>
    </source>
</reference>
<name>A0A941AP85_9BACI</name>
<evidence type="ECO:0000256" key="1">
    <source>
        <dbReference type="SAM" id="Phobius"/>
    </source>
</evidence>
<accession>A0A941AP85</accession>
<comment type="caution">
    <text evidence="2">The sequence shown here is derived from an EMBL/GenBank/DDBJ whole genome shotgun (WGS) entry which is preliminary data.</text>
</comment>
<evidence type="ECO:0000313" key="2">
    <source>
        <dbReference type="EMBL" id="MBP3949873.1"/>
    </source>
</evidence>
<proteinExistence type="predicted"/>
<dbReference type="EMBL" id="JAGKSQ010000001">
    <property type="protein sequence ID" value="MBP3949873.1"/>
    <property type="molecule type" value="Genomic_DNA"/>
</dbReference>
<sequence>MYKAKEPMFLWLLLILLAMVYGSMLDHSYQWFAYGVVFVLLLVITTSYKFIPEQQQLTYRIVILGKTIVNRVLRAEDIKKITVIAIGSRTIVLIYPKSGMRIKLHRFGPDGLESEIRVFATAHQIPVEEQGK</sequence>
<organism evidence="2 3">
    <name type="scientific">Halalkalibacter suaedae</name>
    <dbReference type="NCBI Taxonomy" id="2822140"/>
    <lineage>
        <taxon>Bacteria</taxon>
        <taxon>Bacillati</taxon>
        <taxon>Bacillota</taxon>
        <taxon>Bacilli</taxon>
        <taxon>Bacillales</taxon>
        <taxon>Bacillaceae</taxon>
        <taxon>Halalkalibacter</taxon>
    </lineage>
</organism>
<dbReference type="AlphaFoldDB" id="A0A941AP85"/>
<keyword evidence="1" id="KW-0472">Membrane</keyword>
<feature type="transmembrane region" description="Helical" evidence="1">
    <location>
        <begin position="32"/>
        <end position="51"/>
    </location>
</feature>